<name>A0A813MXQ2_9BILA</name>
<dbReference type="InterPro" id="IPR036652">
    <property type="entry name" value="YjeF_N_dom_sf"/>
</dbReference>
<dbReference type="SUPFAM" id="SSF64153">
    <property type="entry name" value="YjeF N-terminal domain-like"/>
    <property type="match status" value="1"/>
</dbReference>
<keyword evidence="4" id="KW-1185">Reference proteome</keyword>
<evidence type="ECO:0000313" key="3">
    <source>
        <dbReference type="EMBL" id="CAF0730117.1"/>
    </source>
</evidence>
<dbReference type="InterPro" id="IPR025609">
    <property type="entry name" value="Lsm14-like_N"/>
</dbReference>
<dbReference type="PANTHER" id="PTHR13612">
    <property type="entry name" value="ENHANCER OF MRNA-DECAPPING PROTEIN 3"/>
    <property type="match status" value="1"/>
</dbReference>
<feature type="domain" description="DFDF" evidence="2">
    <location>
        <begin position="125"/>
        <end position="161"/>
    </location>
</feature>
<dbReference type="GO" id="GO:0000932">
    <property type="term" value="C:P-body"/>
    <property type="evidence" value="ECO:0007669"/>
    <property type="project" value="TreeGrafter"/>
</dbReference>
<evidence type="ECO:0000313" key="4">
    <source>
        <dbReference type="Proteomes" id="UP000663879"/>
    </source>
</evidence>
<reference evidence="3" key="1">
    <citation type="submission" date="2021-02" db="EMBL/GenBank/DDBJ databases">
        <authorList>
            <person name="Nowell W R."/>
        </authorList>
    </citation>
    <scope>NUCLEOTIDE SEQUENCE</scope>
    <source>
        <strain evidence="3">Ploen Becks lab</strain>
    </source>
</reference>
<comment type="caution">
    <text evidence="3">The sequence shown here is derived from an EMBL/GenBank/DDBJ whole genome shotgun (WGS) entry which is preliminary data.</text>
</comment>
<gene>
    <name evidence="3" type="ORF">OXX778_LOCUS2787</name>
</gene>
<feature type="region of interest" description="Disordered" evidence="1">
    <location>
        <begin position="85"/>
        <end position="116"/>
    </location>
</feature>
<dbReference type="PANTHER" id="PTHR13612:SF0">
    <property type="entry name" value="ENHANCER OF MRNA-DECAPPING PROTEIN 3"/>
    <property type="match status" value="1"/>
</dbReference>
<dbReference type="Proteomes" id="UP000663879">
    <property type="component" value="Unassembled WGS sequence"/>
</dbReference>
<dbReference type="Gene3D" id="3.40.50.10260">
    <property type="entry name" value="YjeF N-terminal domain"/>
    <property type="match status" value="1"/>
</dbReference>
<accession>A0A813MXQ2</accession>
<organism evidence="3 4">
    <name type="scientific">Brachionus calyciflorus</name>
    <dbReference type="NCBI Taxonomy" id="104777"/>
    <lineage>
        <taxon>Eukaryota</taxon>
        <taxon>Metazoa</taxon>
        <taxon>Spiralia</taxon>
        <taxon>Gnathifera</taxon>
        <taxon>Rotifera</taxon>
        <taxon>Eurotatoria</taxon>
        <taxon>Monogononta</taxon>
        <taxon>Pseudotrocha</taxon>
        <taxon>Ploima</taxon>
        <taxon>Brachionidae</taxon>
        <taxon>Brachionus</taxon>
    </lineage>
</organism>
<dbReference type="Gene3D" id="2.30.30.100">
    <property type="match status" value="1"/>
</dbReference>
<evidence type="ECO:0000256" key="1">
    <source>
        <dbReference type="SAM" id="MobiDB-lite"/>
    </source>
</evidence>
<dbReference type="PROSITE" id="PS51512">
    <property type="entry name" value="DFDF"/>
    <property type="match status" value="1"/>
</dbReference>
<dbReference type="SMART" id="SM01271">
    <property type="entry name" value="LSM14"/>
    <property type="match status" value="1"/>
</dbReference>
<sequence>MTSSNKFTGYLVSIESKNVFYQGVINLIDSQNAVIQLKNCFQNGISLGSKVVDIKTNEIENIEILADPMNAATLLKPITPEEKIEEPVSNTIPNRSQINNNKYKQKNVSPNNRRNYQNGYSEDCFNSPNEDSIEDDFDFEKNLALFDKNAFYEKMEGHPRQSKTNLTFNESSASIKKLEEQTQTRYHQISLDNLFSSVKKQPETKPSINTSASINGLSINKNYRFDEMILDTGEPINLRQIQLPSNYSNSKNYVTDDGFVIPCVDLDLRESLIKQSYKFGFNKTRQIECMGRCCTEMCLHLLGGSVRFLPKNNHQKPSILVLANNNSMQGVYALCASRLLSIRAVKIYLLILKSNDEDCVEFRNEFNFFMSNYDSLTTVILNSVNDLNNIKSLDLILNGLDSFEATSCLANKIKNQNNLQILRKYVLNCKASVLSIDPSINSENNVLQSKWCITPVLPMEMLSSSGRVYLCDFGYTKQIFESVNIKYQSPFGAKFVIPLHAD</sequence>
<dbReference type="GO" id="GO:0003729">
    <property type="term" value="F:mRNA binding"/>
    <property type="evidence" value="ECO:0007669"/>
    <property type="project" value="TreeGrafter"/>
</dbReference>
<evidence type="ECO:0000259" key="2">
    <source>
        <dbReference type="PROSITE" id="PS51512"/>
    </source>
</evidence>
<dbReference type="AlphaFoldDB" id="A0A813MXQ2"/>
<dbReference type="OrthoDB" id="10030313at2759"/>
<dbReference type="EMBL" id="CAJNOC010000227">
    <property type="protein sequence ID" value="CAF0730117.1"/>
    <property type="molecule type" value="Genomic_DNA"/>
</dbReference>
<protein>
    <recommendedName>
        <fullName evidence="2">DFDF domain-containing protein</fullName>
    </recommendedName>
</protein>
<dbReference type="InterPro" id="IPR025762">
    <property type="entry name" value="DFDF"/>
</dbReference>
<dbReference type="GO" id="GO:0031087">
    <property type="term" value="P:deadenylation-independent decapping of nuclear-transcribed mRNA"/>
    <property type="evidence" value="ECO:0007669"/>
    <property type="project" value="TreeGrafter"/>
</dbReference>
<feature type="compositionally biased region" description="Polar residues" evidence="1">
    <location>
        <begin position="88"/>
        <end position="116"/>
    </location>
</feature>
<proteinExistence type="predicted"/>
<dbReference type="GO" id="GO:0033962">
    <property type="term" value="P:P-body assembly"/>
    <property type="evidence" value="ECO:0007669"/>
    <property type="project" value="TreeGrafter"/>
</dbReference>